<dbReference type="PANTHER" id="PTHR13343">
    <property type="entry name" value="CREG1 PROTEIN"/>
    <property type="match status" value="1"/>
</dbReference>
<keyword evidence="3" id="KW-1185">Reference proteome</keyword>
<name>A0A7C9UV92_9PROT</name>
<evidence type="ECO:0000313" key="2">
    <source>
        <dbReference type="EMBL" id="NFV80846.1"/>
    </source>
</evidence>
<dbReference type="EMBL" id="JAAIYP010000038">
    <property type="protein sequence ID" value="NFV80846.1"/>
    <property type="molecule type" value="Genomic_DNA"/>
</dbReference>
<dbReference type="InterPro" id="IPR037119">
    <property type="entry name" value="Haem_oxidase_HugZ-like_sf"/>
</dbReference>
<dbReference type="GO" id="GO:0005737">
    <property type="term" value="C:cytoplasm"/>
    <property type="evidence" value="ECO:0007669"/>
    <property type="project" value="UniProtKB-ARBA"/>
</dbReference>
<dbReference type="AlphaFoldDB" id="A0A7C9UV92"/>
<evidence type="ECO:0000259" key="1">
    <source>
        <dbReference type="Pfam" id="PF01243"/>
    </source>
</evidence>
<comment type="caution">
    <text evidence="2">The sequence shown here is derived from an EMBL/GenBank/DDBJ whole genome shotgun (WGS) entry which is preliminary data.</text>
</comment>
<organism evidence="2 3">
    <name type="scientific">Magnetospirillum aberrantis SpK</name>
    <dbReference type="NCBI Taxonomy" id="908842"/>
    <lineage>
        <taxon>Bacteria</taxon>
        <taxon>Pseudomonadati</taxon>
        <taxon>Pseudomonadota</taxon>
        <taxon>Alphaproteobacteria</taxon>
        <taxon>Rhodospirillales</taxon>
        <taxon>Rhodospirillaceae</taxon>
        <taxon>Magnetospirillum</taxon>
    </lineage>
</organism>
<dbReference type="InterPro" id="IPR011576">
    <property type="entry name" value="Pyridox_Oxase_N"/>
</dbReference>
<dbReference type="Proteomes" id="UP000480684">
    <property type="component" value="Unassembled WGS sequence"/>
</dbReference>
<dbReference type="Gene3D" id="2.30.110.10">
    <property type="entry name" value="Electron Transport, Fmn-binding Protein, Chain A"/>
    <property type="match status" value="1"/>
</dbReference>
<dbReference type="InterPro" id="IPR012349">
    <property type="entry name" value="Split_barrel_FMN-bd"/>
</dbReference>
<dbReference type="PANTHER" id="PTHR13343:SF17">
    <property type="entry name" value="CELLULAR REPRESSOR OF E1A-STIMULATED GENES, ISOFORM A"/>
    <property type="match status" value="1"/>
</dbReference>
<dbReference type="Pfam" id="PF01243">
    <property type="entry name" value="PNPOx_N"/>
    <property type="match status" value="1"/>
</dbReference>
<reference evidence="2 3" key="1">
    <citation type="submission" date="2020-02" db="EMBL/GenBank/DDBJ databases">
        <authorList>
            <person name="Dziuba M."/>
            <person name="Kuznetsov B."/>
            <person name="Mardanov A."/>
            <person name="Ravin N."/>
            <person name="Grouzdev D."/>
        </authorList>
    </citation>
    <scope>NUCLEOTIDE SEQUENCE [LARGE SCALE GENOMIC DNA]</scope>
    <source>
        <strain evidence="2 3">SpK</strain>
    </source>
</reference>
<dbReference type="SUPFAM" id="SSF50475">
    <property type="entry name" value="FMN-binding split barrel"/>
    <property type="match status" value="1"/>
</dbReference>
<sequence>MKTPDLPADNRQALRQVARSCRKAVLSTLAADDGSPYGSLVTVAFDLDLSPILLLSGLADHTRNLMAAPACSLLLDGTDGHPNPQTGPRVTLCGRAERVDEPRLRARFLARHPGAALYADFGDFSLWRIIPTRTHFVGGFGRAVWFDAPFGLAPTQIAQLAAAEAALLEDANARWGERLGDGWRIASLDPDGADLSNGQEFRRLIFHSPIDGPERVQTALAESLNHASG</sequence>
<gene>
    <name evidence="2" type="ORF">G4223_12065</name>
</gene>
<accession>A0A7C9UV92</accession>
<dbReference type="Gene3D" id="3.20.180.10">
    <property type="entry name" value="PNP-oxidase-like"/>
    <property type="match status" value="1"/>
</dbReference>
<feature type="domain" description="Pyridoxamine 5'-phosphate oxidase N-terminal" evidence="1">
    <location>
        <begin position="12"/>
        <end position="137"/>
    </location>
</feature>
<evidence type="ECO:0000313" key="3">
    <source>
        <dbReference type="Proteomes" id="UP000480684"/>
    </source>
</evidence>
<proteinExistence type="predicted"/>
<protein>
    <submittedName>
        <fullName evidence="2">Heme iron utilization protein</fullName>
    </submittedName>
</protein>